<dbReference type="EMBL" id="VCHE01000211">
    <property type="protein sequence ID" value="KAB2569236.1"/>
    <property type="molecule type" value="Genomic_DNA"/>
</dbReference>
<sequence>MAPIDIEDALSKLDLNEKVELLSGIDFWHTKPIPRLGIPSIRTSDGPNGVRGTRFFNGVPAACFPCGTALAATWDTSLIRSGGALMGREAIAKGAHVILGPTTNMQRSPLGGRGFESFSEDPYLAGAMSAATVQGIQSTGVAATIKHFVCNDQEHERQAVDAIVTPRALREIYLMPFQIAQRDARPLAYMTAYNRVNGVHMSDNREILQGILRDEWGFDGLVMSDWFGTYTSADSINAGLDLEMPGPPRVRGKQTLIAHSVRKVSDQTIDERVRKVLGLVNAVDALNIPENAPEKSIDSPETSATLRNVAREAIVLMKNEGNILPFKKDRSLAVIGPNAKIAAYAGGGSANLRPYYAVTPYDGIRAQKDDVKYALGAEGYRSLPVLSHLTKTKTDGKPGLLAKFFTEPPTEAGRQAVDEVRVEASDILLSDYTNAAITSDTFWMDLEGTLTVEDGGEYVFGVSVCGTARLFVGGVLVVDNTENQRQGDTFFGSGTVEEKGTMRLEAGKTYDVYLQFGSSTTSNMKTPGATVMAGGGVRVGGTRVTEPQDEIDKAVKLAKEVDQVVIIAGLNGDWESEGYDRRHMSLPGHTNALIAAVAAANPTGTAVVMQSGTPVDMTPWIDAVPALLHAWYGGNETGNAIADVLFGTDGANPSAKLPLSFPRRNEDNPAFLNFRSERGRALYGEDVYVGYRFYEKVGRSVLFPFGHGLSYTAFNFEGDVDVSEAGGKDEAATITVTASVRNTGAVPGRQVVQVYVSPRAPSINRPPKELKGFAKTDVLQPGETAKVRVELQKKYAAAFWDELRDAWVVEEGVYDVLVGDSSASTPLKGEFAVEKTFWWRGL</sequence>
<comment type="similarity">
    <text evidence="3 10">Belongs to the glycosyl hydrolase 3 family.</text>
</comment>
<dbReference type="FunFam" id="3.20.20.300:FF:000006">
    <property type="entry name" value="Beta-glucosidase H"/>
    <property type="match status" value="1"/>
</dbReference>
<evidence type="ECO:0000256" key="2">
    <source>
        <dbReference type="ARBA" id="ARBA00004987"/>
    </source>
</evidence>
<dbReference type="FunFam" id="2.60.40.10:FF:000495">
    <property type="entry name" value="Periplasmic beta-glucosidase"/>
    <property type="match status" value="1"/>
</dbReference>
<evidence type="ECO:0000256" key="9">
    <source>
        <dbReference type="ARBA" id="ARBA00023326"/>
    </source>
</evidence>
<dbReference type="GO" id="GO:0030245">
    <property type="term" value="P:cellulose catabolic process"/>
    <property type="evidence" value="ECO:0007669"/>
    <property type="project" value="UniProtKB-UniPathway"/>
</dbReference>
<keyword evidence="5" id="KW-0136">Cellulose degradation</keyword>
<dbReference type="SUPFAM" id="SSF52279">
    <property type="entry name" value="Beta-D-glucan exohydrolase, C-terminal domain"/>
    <property type="match status" value="1"/>
</dbReference>
<comment type="catalytic activity">
    <reaction evidence="1 10">
        <text>Hydrolysis of terminal, non-reducing beta-D-glucosyl residues with release of beta-D-glucose.</text>
        <dbReference type="EC" id="3.2.1.21"/>
    </reaction>
</comment>
<comment type="pathway">
    <text evidence="2 10">Glycan metabolism; cellulose degradation.</text>
</comment>
<dbReference type="Pfam" id="PF14310">
    <property type="entry name" value="Fn3-like"/>
    <property type="match status" value="1"/>
</dbReference>
<evidence type="ECO:0000256" key="7">
    <source>
        <dbReference type="ARBA" id="ARBA00023277"/>
    </source>
</evidence>
<dbReference type="SUPFAM" id="SSF51445">
    <property type="entry name" value="(Trans)glycosidases"/>
    <property type="match status" value="1"/>
</dbReference>
<dbReference type="SMART" id="SM00758">
    <property type="entry name" value="PA14"/>
    <property type="match status" value="1"/>
</dbReference>
<keyword evidence="6" id="KW-0325">Glycoprotein</keyword>
<gene>
    <name evidence="12" type="primary">bglI_1</name>
    <name evidence="12" type="ORF">DBV05_g12087</name>
</gene>
<dbReference type="Pfam" id="PF01915">
    <property type="entry name" value="Glyco_hydro_3_C"/>
    <property type="match status" value="1"/>
</dbReference>
<evidence type="ECO:0000256" key="3">
    <source>
        <dbReference type="ARBA" id="ARBA00005336"/>
    </source>
</evidence>
<keyword evidence="13" id="KW-1185">Reference proteome</keyword>
<dbReference type="GO" id="GO:0008422">
    <property type="term" value="F:beta-glucosidase activity"/>
    <property type="evidence" value="ECO:0007669"/>
    <property type="project" value="UniProtKB-EC"/>
</dbReference>
<evidence type="ECO:0000256" key="5">
    <source>
        <dbReference type="ARBA" id="ARBA00023001"/>
    </source>
</evidence>
<evidence type="ECO:0000256" key="4">
    <source>
        <dbReference type="ARBA" id="ARBA00022801"/>
    </source>
</evidence>
<dbReference type="InterPro" id="IPR002772">
    <property type="entry name" value="Glyco_hydro_3_C"/>
</dbReference>
<dbReference type="InterPro" id="IPR036881">
    <property type="entry name" value="Glyco_hydro_3_C_sf"/>
</dbReference>
<dbReference type="Gene3D" id="2.60.120.260">
    <property type="entry name" value="Galactose-binding domain-like"/>
    <property type="match status" value="1"/>
</dbReference>
<feature type="domain" description="PA14" evidence="11">
    <location>
        <begin position="395"/>
        <end position="555"/>
    </location>
</feature>
<evidence type="ECO:0000313" key="12">
    <source>
        <dbReference type="EMBL" id="KAB2569236.1"/>
    </source>
</evidence>
<dbReference type="UniPathway" id="UPA00696"/>
<keyword evidence="7 10" id="KW-0119">Carbohydrate metabolism</keyword>
<dbReference type="InterPro" id="IPR026891">
    <property type="entry name" value="Fn3-like"/>
</dbReference>
<dbReference type="EC" id="3.2.1.21" evidence="10"/>
<accession>A0A5N5CV63</accession>
<dbReference type="PANTHER" id="PTHR42715">
    <property type="entry name" value="BETA-GLUCOSIDASE"/>
    <property type="match status" value="1"/>
</dbReference>
<keyword evidence="9 10" id="KW-0624">Polysaccharide degradation</keyword>
<evidence type="ECO:0000259" key="11">
    <source>
        <dbReference type="PROSITE" id="PS51820"/>
    </source>
</evidence>
<dbReference type="InterPro" id="IPR011658">
    <property type="entry name" value="PA14_dom"/>
</dbReference>
<proteinExistence type="inferred from homology"/>
<reference evidence="12 13" key="1">
    <citation type="journal article" date="2019" name="Sci. Rep.">
        <title>A multi-omics analysis of the grapevine pathogen Lasiodiplodia theobromae reveals that temperature affects the expression of virulence- and pathogenicity-related genes.</title>
        <authorList>
            <person name="Felix C."/>
            <person name="Meneses R."/>
            <person name="Goncalves M.F.M."/>
            <person name="Tilleman L."/>
            <person name="Duarte A.S."/>
            <person name="Jorrin-Novo J.V."/>
            <person name="Van de Peer Y."/>
            <person name="Deforce D."/>
            <person name="Van Nieuwerburgh F."/>
            <person name="Esteves A.C."/>
            <person name="Alves A."/>
        </authorList>
    </citation>
    <scope>NUCLEOTIDE SEQUENCE [LARGE SCALE GENOMIC DNA]</scope>
    <source>
        <strain evidence="12 13">LA-SOL3</strain>
    </source>
</reference>
<evidence type="ECO:0000256" key="6">
    <source>
        <dbReference type="ARBA" id="ARBA00023180"/>
    </source>
</evidence>
<dbReference type="PANTHER" id="PTHR42715:SF27">
    <property type="entry name" value="BETA-GLUCOSIDASE-RELATED"/>
    <property type="match status" value="1"/>
</dbReference>
<organism evidence="12 13">
    <name type="scientific">Lasiodiplodia theobromae</name>
    <dbReference type="NCBI Taxonomy" id="45133"/>
    <lineage>
        <taxon>Eukaryota</taxon>
        <taxon>Fungi</taxon>
        <taxon>Dikarya</taxon>
        <taxon>Ascomycota</taxon>
        <taxon>Pezizomycotina</taxon>
        <taxon>Dothideomycetes</taxon>
        <taxon>Dothideomycetes incertae sedis</taxon>
        <taxon>Botryosphaeriales</taxon>
        <taxon>Botryosphaeriaceae</taxon>
        <taxon>Lasiodiplodia</taxon>
    </lineage>
</organism>
<evidence type="ECO:0000256" key="10">
    <source>
        <dbReference type="RuleBase" id="RU361161"/>
    </source>
</evidence>
<protein>
    <recommendedName>
        <fullName evidence="10">beta-glucosidase</fullName>
        <ecNumber evidence="10">3.2.1.21</ecNumber>
    </recommendedName>
</protein>
<dbReference type="InterPro" id="IPR001764">
    <property type="entry name" value="Glyco_hydro_3_N"/>
</dbReference>
<dbReference type="InterPro" id="IPR017853">
    <property type="entry name" value="GH"/>
</dbReference>
<dbReference type="PRINTS" id="PR00133">
    <property type="entry name" value="GLHYDRLASE3"/>
</dbReference>
<dbReference type="InterPro" id="IPR013783">
    <property type="entry name" value="Ig-like_fold"/>
</dbReference>
<dbReference type="Gene3D" id="3.40.50.1700">
    <property type="entry name" value="Glycoside hydrolase family 3 C-terminal domain"/>
    <property type="match status" value="1"/>
</dbReference>
<keyword evidence="4 10" id="KW-0378">Hydrolase</keyword>
<dbReference type="Proteomes" id="UP000325902">
    <property type="component" value="Unassembled WGS sequence"/>
</dbReference>
<dbReference type="OrthoDB" id="47059at2759"/>
<dbReference type="AlphaFoldDB" id="A0A5N5CV63"/>
<dbReference type="SMART" id="SM01217">
    <property type="entry name" value="Fn3_like"/>
    <property type="match status" value="1"/>
</dbReference>
<comment type="caution">
    <text evidence="12">The sequence shown here is derived from an EMBL/GenBank/DDBJ whole genome shotgun (WGS) entry which is preliminary data.</text>
</comment>
<evidence type="ECO:0000256" key="1">
    <source>
        <dbReference type="ARBA" id="ARBA00000448"/>
    </source>
</evidence>
<dbReference type="InterPro" id="IPR036962">
    <property type="entry name" value="Glyco_hydro_3_N_sf"/>
</dbReference>
<dbReference type="InterPro" id="IPR050288">
    <property type="entry name" value="Cellulose_deg_GH3"/>
</dbReference>
<dbReference type="Gene3D" id="2.60.40.10">
    <property type="entry name" value="Immunoglobulins"/>
    <property type="match status" value="1"/>
</dbReference>
<dbReference type="PROSITE" id="PS00775">
    <property type="entry name" value="GLYCOSYL_HYDROL_F3"/>
    <property type="match status" value="1"/>
</dbReference>
<dbReference type="Gene3D" id="3.20.20.300">
    <property type="entry name" value="Glycoside hydrolase, family 3, N-terminal domain"/>
    <property type="match status" value="1"/>
</dbReference>
<evidence type="ECO:0000256" key="8">
    <source>
        <dbReference type="ARBA" id="ARBA00023295"/>
    </source>
</evidence>
<dbReference type="InterPro" id="IPR019800">
    <property type="entry name" value="Glyco_hydro_3_AS"/>
</dbReference>
<dbReference type="InterPro" id="IPR037524">
    <property type="entry name" value="PA14/GLEYA"/>
</dbReference>
<dbReference type="PROSITE" id="PS51820">
    <property type="entry name" value="PA14"/>
    <property type="match status" value="1"/>
</dbReference>
<dbReference type="Pfam" id="PF00933">
    <property type="entry name" value="Glyco_hydro_3"/>
    <property type="match status" value="1"/>
</dbReference>
<keyword evidence="8 10" id="KW-0326">Glycosidase</keyword>
<evidence type="ECO:0000313" key="13">
    <source>
        <dbReference type="Proteomes" id="UP000325902"/>
    </source>
</evidence>
<name>A0A5N5CV63_9PEZI</name>
<dbReference type="Pfam" id="PF07691">
    <property type="entry name" value="PA14"/>
    <property type="match status" value="1"/>
</dbReference>